<reference evidence="1 2" key="1">
    <citation type="journal article" date="2023" name="ACS Omega">
        <title>Identification of the Neoaspergillic Acid Biosynthesis Gene Cluster by Establishing an In Vitro CRISPR-Ribonucleoprotein Genetic System in Aspergillus melleus.</title>
        <authorList>
            <person name="Yuan B."/>
            <person name="Grau M.F."/>
            <person name="Murata R.M."/>
            <person name="Torok T."/>
            <person name="Venkateswaran K."/>
            <person name="Stajich J.E."/>
            <person name="Wang C.C.C."/>
        </authorList>
    </citation>
    <scope>NUCLEOTIDE SEQUENCE [LARGE SCALE GENOMIC DNA]</scope>
    <source>
        <strain evidence="1 2">IMV 1140</strain>
    </source>
</reference>
<comment type="caution">
    <text evidence="1">The sequence shown here is derived from an EMBL/GenBank/DDBJ whole genome shotgun (WGS) entry which is preliminary data.</text>
</comment>
<evidence type="ECO:0000313" key="2">
    <source>
        <dbReference type="Proteomes" id="UP001177260"/>
    </source>
</evidence>
<gene>
    <name evidence="1" type="ORF">N8T08_005557</name>
</gene>
<dbReference type="EMBL" id="JAOPJF010000031">
    <property type="protein sequence ID" value="KAK1144404.1"/>
    <property type="molecule type" value="Genomic_DNA"/>
</dbReference>
<keyword evidence="2" id="KW-1185">Reference proteome</keyword>
<protein>
    <submittedName>
        <fullName evidence="1">Uncharacterized protein</fullName>
    </submittedName>
</protein>
<name>A0ACC3B3E4_9EURO</name>
<proteinExistence type="predicted"/>
<accession>A0ACC3B3E4</accession>
<organism evidence="1 2">
    <name type="scientific">Aspergillus melleus</name>
    <dbReference type="NCBI Taxonomy" id="138277"/>
    <lineage>
        <taxon>Eukaryota</taxon>
        <taxon>Fungi</taxon>
        <taxon>Dikarya</taxon>
        <taxon>Ascomycota</taxon>
        <taxon>Pezizomycotina</taxon>
        <taxon>Eurotiomycetes</taxon>
        <taxon>Eurotiomycetidae</taxon>
        <taxon>Eurotiales</taxon>
        <taxon>Aspergillaceae</taxon>
        <taxon>Aspergillus</taxon>
        <taxon>Aspergillus subgen. Circumdati</taxon>
    </lineage>
</organism>
<evidence type="ECO:0000313" key="1">
    <source>
        <dbReference type="EMBL" id="KAK1144404.1"/>
    </source>
</evidence>
<dbReference type="Proteomes" id="UP001177260">
    <property type="component" value="Unassembled WGS sequence"/>
</dbReference>
<sequence>MTYANKESVTAIGIIFPVLVIVSLGIRASGWRRNSRIVGVDDFLIVPAALLTIAAGVSMIIGAQMEIVGGHSDLGITPSKQRQIGKVLLHLQSSESPEHEH</sequence>